<accession>A0A9P6T7P2</accession>
<evidence type="ECO:0000313" key="2">
    <source>
        <dbReference type="Proteomes" id="UP000886653"/>
    </source>
</evidence>
<dbReference type="AlphaFoldDB" id="A0A9P6T7P2"/>
<evidence type="ECO:0000313" key="1">
    <source>
        <dbReference type="EMBL" id="KAG0141775.1"/>
    </source>
</evidence>
<organism evidence="1 2">
    <name type="scientific">Cronartium quercuum f. sp. fusiforme G11</name>
    <dbReference type="NCBI Taxonomy" id="708437"/>
    <lineage>
        <taxon>Eukaryota</taxon>
        <taxon>Fungi</taxon>
        <taxon>Dikarya</taxon>
        <taxon>Basidiomycota</taxon>
        <taxon>Pucciniomycotina</taxon>
        <taxon>Pucciniomycetes</taxon>
        <taxon>Pucciniales</taxon>
        <taxon>Coleosporiaceae</taxon>
        <taxon>Cronartium</taxon>
    </lineage>
</organism>
<comment type="caution">
    <text evidence="1">The sequence shown here is derived from an EMBL/GenBank/DDBJ whole genome shotgun (WGS) entry which is preliminary data.</text>
</comment>
<sequence length="51" mass="5466">MGTVLIYAELDIYGQTSANPFLALSSGQPSLRVYLSESEVILHANTGLIVI</sequence>
<name>A0A9P6T7P2_9BASI</name>
<proteinExistence type="predicted"/>
<dbReference type="EMBL" id="MU167371">
    <property type="protein sequence ID" value="KAG0141775.1"/>
    <property type="molecule type" value="Genomic_DNA"/>
</dbReference>
<gene>
    <name evidence="1" type="ORF">CROQUDRAFT_98338</name>
</gene>
<reference evidence="1" key="1">
    <citation type="submission" date="2013-11" db="EMBL/GenBank/DDBJ databases">
        <title>Genome sequence of the fusiform rust pathogen reveals effectors for host alternation and coevolution with pine.</title>
        <authorList>
            <consortium name="DOE Joint Genome Institute"/>
            <person name="Smith K."/>
            <person name="Pendleton A."/>
            <person name="Kubisiak T."/>
            <person name="Anderson C."/>
            <person name="Salamov A."/>
            <person name="Aerts A."/>
            <person name="Riley R."/>
            <person name="Clum A."/>
            <person name="Lindquist E."/>
            <person name="Ence D."/>
            <person name="Campbell M."/>
            <person name="Kronenberg Z."/>
            <person name="Feau N."/>
            <person name="Dhillon B."/>
            <person name="Hamelin R."/>
            <person name="Burleigh J."/>
            <person name="Smith J."/>
            <person name="Yandell M."/>
            <person name="Nelson C."/>
            <person name="Grigoriev I."/>
            <person name="Davis J."/>
        </authorList>
    </citation>
    <scope>NUCLEOTIDE SEQUENCE</scope>
    <source>
        <strain evidence="1">G11</strain>
    </source>
</reference>
<dbReference type="Proteomes" id="UP000886653">
    <property type="component" value="Unassembled WGS sequence"/>
</dbReference>
<protein>
    <submittedName>
        <fullName evidence="1">Uncharacterized protein</fullName>
    </submittedName>
</protein>
<keyword evidence="2" id="KW-1185">Reference proteome</keyword>